<evidence type="ECO:0000313" key="15">
    <source>
        <dbReference type="Proteomes" id="UP001208570"/>
    </source>
</evidence>
<comment type="similarity">
    <text evidence="4">Belongs to the CEP43 family.</text>
</comment>
<protein>
    <recommendedName>
        <fullName evidence="10">Centrosomal protein 20</fullName>
    </recommendedName>
    <alternativeName>
        <fullName evidence="11">FGFR1OP N-terminal-like protein</fullName>
    </alternativeName>
    <alternativeName>
        <fullName evidence="12">LisH domain-containing protein FOPNL</fullName>
    </alternativeName>
</protein>
<sequence>MKHVMDFRNHHKPNATLTECPDTVKPQLPTETRWKSQPICIDTFIKNRSSYMNIVHKHEDDFDKQISRKIQDISIYLVKETLEHRGVLNQLKARIRAEVFSALDDQAEEKPSLSNENLLINELIREYLEYNKYKYTASVLQAESGQPVQHLDREFLAKELNIIDDKSTEGVPLLYGILAYFVEHSKNIKAVDMIRS</sequence>
<comment type="function">
    <text evidence="9">Involved in the biogenesis of cilia. Required for the recruitment of PLK1 to centrosomes and S phase progression.</text>
</comment>
<evidence type="ECO:0000256" key="7">
    <source>
        <dbReference type="ARBA" id="ARBA00023212"/>
    </source>
</evidence>
<dbReference type="Proteomes" id="UP001208570">
    <property type="component" value="Unassembled WGS sequence"/>
</dbReference>
<dbReference type="PROSITE" id="PS50896">
    <property type="entry name" value="LISH"/>
    <property type="match status" value="1"/>
</dbReference>
<dbReference type="GO" id="GO:0060271">
    <property type="term" value="P:cilium assembly"/>
    <property type="evidence" value="ECO:0007669"/>
    <property type="project" value="TreeGrafter"/>
</dbReference>
<evidence type="ECO:0000256" key="11">
    <source>
        <dbReference type="ARBA" id="ARBA00076755"/>
    </source>
</evidence>
<dbReference type="SMART" id="SM00667">
    <property type="entry name" value="LisH"/>
    <property type="match status" value="1"/>
</dbReference>
<evidence type="ECO:0000256" key="1">
    <source>
        <dbReference type="ARBA" id="ARBA00004120"/>
    </source>
</evidence>
<evidence type="ECO:0000313" key="14">
    <source>
        <dbReference type="EMBL" id="KAK2166851.1"/>
    </source>
</evidence>
<evidence type="ECO:0000256" key="5">
    <source>
        <dbReference type="ARBA" id="ARBA00022490"/>
    </source>
</evidence>
<evidence type="ECO:0000256" key="6">
    <source>
        <dbReference type="ARBA" id="ARBA00022794"/>
    </source>
</evidence>
<dbReference type="GO" id="GO:0031514">
    <property type="term" value="C:motile cilium"/>
    <property type="evidence" value="ECO:0007669"/>
    <property type="project" value="TreeGrafter"/>
</dbReference>
<dbReference type="Pfam" id="PF09398">
    <property type="entry name" value="FOP_dimer"/>
    <property type="match status" value="1"/>
</dbReference>
<dbReference type="GO" id="GO:0034451">
    <property type="term" value="C:centriolar satellite"/>
    <property type="evidence" value="ECO:0007669"/>
    <property type="project" value="UniProtKB-SubCell"/>
</dbReference>
<dbReference type="EMBL" id="JAODUP010000034">
    <property type="protein sequence ID" value="KAK2166851.1"/>
    <property type="molecule type" value="Genomic_DNA"/>
</dbReference>
<keyword evidence="7" id="KW-0206">Cytoskeleton</keyword>
<dbReference type="FunFam" id="1.20.960.40:FF:000002">
    <property type="entry name" value="LisH domain-containing protein FOPNL"/>
    <property type="match status" value="1"/>
</dbReference>
<dbReference type="PANTHER" id="PTHR15431">
    <property type="entry name" value="FGFR1 ONCOGENE PARTNER/LISH DOMAIN-CONTAINING PROTEIN"/>
    <property type="match status" value="1"/>
</dbReference>
<dbReference type="GO" id="GO:0034453">
    <property type="term" value="P:microtubule anchoring"/>
    <property type="evidence" value="ECO:0007669"/>
    <property type="project" value="InterPro"/>
</dbReference>
<feature type="domain" description="FGFR1 oncogene partner (FOP) N-terminal dimerisation" evidence="13">
    <location>
        <begin position="115"/>
        <end position="178"/>
    </location>
</feature>
<comment type="caution">
    <text evidence="14">The sequence shown here is derived from an EMBL/GenBank/DDBJ whole genome shotgun (WGS) entry which is preliminary data.</text>
</comment>
<keyword evidence="15" id="KW-1185">Reference proteome</keyword>
<evidence type="ECO:0000256" key="10">
    <source>
        <dbReference type="ARBA" id="ARBA00070736"/>
    </source>
</evidence>
<name>A0AAD9K979_9ANNE</name>
<dbReference type="InterPro" id="IPR006594">
    <property type="entry name" value="LisH"/>
</dbReference>
<evidence type="ECO:0000256" key="12">
    <source>
        <dbReference type="ARBA" id="ARBA00081996"/>
    </source>
</evidence>
<evidence type="ECO:0000256" key="4">
    <source>
        <dbReference type="ARBA" id="ARBA00005385"/>
    </source>
</evidence>
<evidence type="ECO:0000259" key="13">
    <source>
        <dbReference type="Pfam" id="PF09398"/>
    </source>
</evidence>
<keyword evidence="8" id="KW-0966">Cell projection</keyword>
<dbReference type="InterPro" id="IPR018993">
    <property type="entry name" value="FOP_dimerisation-dom_N"/>
</dbReference>
<organism evidence="14 15">
    <name type="scientific">Paralvinella palmiformis</name>
    <dbReference type="NCBI Taxonomy" id="53620"/>
    <lineage>
        <taxon>Eukaryota</taxon>
        <taxon>Metazoa</taxon>
        <taxon>Spiralia</taxon>
        <taxon>Lophotrochozoa</taxon>
        <taxon>Annelida</taxon>
        <taxon>Polychaeta</taxon>
        <taxon>Sedentaria</taxon>
        <taxon>Canalipalpata</taxon>
        <taxon>Terebellida</taxon>
        <taxon>Terebelliformia</taxon>
        <taxon>Alvinellidae</taxon>
        <taxon>Paralvinella</taxon>
    </lineage>
</organism>
<gene>
    <name evidence="14" type="ORF">LSH36_34g01078</name>
</gene>
<evidence type="ECO:0000256" key="3">
    <source>
        <dbReference type="ARBA" id="ARBA00004607"/>
    </source>
</evidence>
<evidence type="ECO:0000256" key="8">
    <source>
        <dbReference type="ARBA" id="ARBA00023273"/>
    </source>
</evidence>
<comment type="subcellular location">
    <subcellularLocation>
        <location evidence="1">Cytoplasm</location>
        <location evidence="1">Cytoskeleton</location>
        <location evidence="1">Cilium basal body</location>
    </subcellularLocation>
    <subcellularLocation>
        <location evidence="3">Cytoplasm</location>
        <location evidence="3">Cytoskeleton</location>
        <location evidence="3">Microtubule organizing center</location>
        <location evidence="3">Centrosome</location>
        <location evidence="3">Centriolar satellite</location>
    </subcellularLocation>
    <subcellularLocation>
        <location evidence="2">Cytoplasmic granule</location>
    </subcellularLocation>
</comment>
<dbReference type="GO" id="GO:0036064">
    <property type="term" value="C:ciliary basal body"/>
    <property type="evidence" value="ECO:0007669"/>
    <property type="project" value="TreeGrafter"/>
</dbReference>
<evidence type="ECO:0000256" key="2">
    <source>
        <dbReference type="ARBA" id="ARBA00004463"/>
    </source>
</evidence>
<evidence type="ECO:0000256" key="9">
    <source>
        <dbReference type="ARBA" id="ARBA00055043"/>
    </source>
</evidence>
<keyword evidence="6" id="KW-0970">Cilium biogenesis/degradation</keyword>
<dbReference type="Gene3D" id="1.20.960.40">
    <property type="match status" value="1"/>
</dbReference>
<reference evidence="14" key="1">
    <citation type="journal article" date="2023" name="Mol. Biol. Evol.">
        <title>Third-Generation Sequencing Reveals the Adaptive Role of the Epigenome in Three Deep-Sea Polychaetes.</title>
        <authorList>
            <person name="Perez M."/>
            <person name="Aroh O."/>
            <person name="Sun Y."/>
            <person name="Lan Y."/>
            <person name="Juniper S.K."/>
            <person name="Young C.R."/>
            <person name="Angers B."/>
            <person name="Qian P.Y."/>
        </authorList>
    </citation>
    <scope>NUCLEOTIDE SEQUENCE</scope>
    <source>
        <strain evidence="14">P08H-3</strain>
    </source>
</reference>
<keyword evidence="5" id="KW-0963">Cytoplasm</keyword>
<dbReference type="PANTHER" id="PTHR15431:SF19">
    <property type="entry name" value="CENTROSOMAL PROTEIN 20-RELATED"/>
    <property type="match status" value="1"/>
</dbReference>
<dbReference type="AlphaFoldDB" id="A0AAD9K979"/>
<accession>A0AAD9K979</accession>
<proteinExistence type="inferred from homology"/>